<protein>
    <submittedName>
        <fullName evidence="13">Uncharacterized protein LOC117639695</fullName>
    </submittedName>
</protein>
<keyword evidence="4 10" id="KW-1133">Transmembrane helix</keyword>
<dbReference type="RefSeq" id="XP_034231462.1">
    <property type="nucleotide sequence ID" value="XM_034375571.1"/>
</dbReference>
<keyword evidence="6 10" id="KW-0472">Membrane</keyword>
<keyword evidence="12" id="KW-1185">Reference proteome</keyword>
<feature type="transmembrane region" description="Helical" evidence="10">
    <location>
        <begin position="541"/>
        <end position="563"/>
    </location>
</feature>
<feature type="transmembrane region" description="Helical" evidence="10">
    <location>
        <begin position="762"/>
        <end position="783"/>
    </location>
</feature>
<evidence type="ECO:0000256" key="9">
    <source>
        <dbReference type="SAM" id="MobiDB-lite"/>
    </source>
</evidence>
<dbReference type="PANTHER" id="PTHR47154">
    <property type="entry name" value="G-PROTEIN COUPLED RECEPTOR MTH-RELATED"/>
    <property type="match status" value="1"/>
</dbReference>
<dbReference type="InterPro" id="IPR036272">
    <property type="entry name" value="Methuselah_N_sf"/>
</dbReference>
<dbReference type="GO" id="GO:0007166">
    <property type="term" value="P:cell surface receptor signaling pathway"/>
    <property type="evidence" value="ECO:0007669"/>
    <property type="project" value="InterPro"/>
</dbReference>
<reference evidence="13" key="1">
    <citation type="submission" date="2025-08" db="UniProtKB">
        <authorList>
            <consortium name="RefSeq"/>
        </authorList>
    </citation>
    <scope>IDENTIFICATION</scope>
    <source>
        <tissue evidence="13">Total insect</tissue>
    </source>
</reference>
<feature type="transmembrane region" description="Helical" evidence="10">
    <location>
        <begin position="739"/>
        <end position="756"/>
    </location>
</feature>
<feature type="transmembrane region" description="Helical" evidence="10">
    <location>
        <begin position="506"/>
        <end position="529"/>
    </location>
</feature>
<feature type="transmembrane region" description="Helical" evidence="10">
    <location>
        <begin position="620"/>
        <end position="644"/>
    </location>
</feature>
<dbReference type="GO" id="GO:0005886">
    <property type="term" value="C:plasma membrane"/>
    <property type="evidence" value="ECO:0007669"/>
    <property type="project" value="TreeGrafter"/>
</dbReference>
<dbReference type="GO" id="GO:0008528">
    <property type="term" value="F:G protein-coupled peptide receptor activity"/>
    <property type="evidence" value="ECO:0007669"/>
    <property type="project" value="TreeGrafter"/>
</dbReference>
<dbReference type="InterPro" id="IPR051384">
    <property type="entry name" value="Mth_GPCR"/>
</dbReference>
<organism evidence="13">
    <name type="scientific">Thrips palmi</name>
    <name type="common">Melon thrips</name>
    <dbReference type="NCBI Taxonomy" id="161013"/>
    <lineage>
        <taxon>Eukaryota</taxon>
        <taxon>Metazoa</taxon>
        <taxon>Ecdysozoa</taxon>
        <taxon>Arthropoda</taxon>
        <taxon>Hexapoda</taxon>
        <taxon>Insecta</taxon>
        <taxon>Pterygota</taxon>
        <taxon>Neoptera</taxon>
        <taxon>Paraneoptera</taxon>
        <taxon>Thysanoptera</taxon>
        <taxon>Terebrantia</taxon>
        <taxon>Thripoidea</taxon>
        <taxon>Thripidae</taxon>
        <taxon>Thrips</taxon>
    </lineage>
</organism>
<keyword evidence="8" id="KW-0807">Transducer</keyword>
<dbReference type="GeneID" id="117639695"/>
<dbReference type="KEGG" id="tpal:117639695"/>
<dbReference type="OrthoDB" id="8182178at2759"/>
<dbReference type="AlphaFoldDB" id="A0A6P8YCG7"/>
<proteinExistence type="inferred from homology"/>
<feature type="transmembrane region" description="Helical" evidence="10">
    <location>
        <begin position="676"/>
        <end position="699"/>
    </location>
</feature>
<dbReference type="PANTHER" id="PTHR47154:SF2">
    <property type="entry name" value="G-PROTEIN COUPLED RECEPTOR MTH-RELATED"/>
    <property type="match status" value="1"/>
</dbReference>
<dbReference type="FunCoup" id="A0A6P8YCG7">
    <property type="interactions" value="7"/>
</dbReference>
<evidence type="ECO:0000256" key="2">
    <source>
        <dbReference type="ARBA" id="ARBA00008979"/>
    </source>
</evidence>
<evidence type="ECO:0000256" key="5">
    <source>
        <dbReference type="ARBA" id="ARBA00023040"/>
    </source>
</evidence>
<dbReference type="Gene3D" id="1.20.1070.10">
    <property type="entry name" value="Rhodopsin 7-helix transmembrane proteins"/>
    <property type="match status" value="1"/>
</dbReference>
<dbReference type="SUPFAM" id="SSF63877">
    <property type="entry name" value="Methuselah ectodomain"/>
    <property type="match status" value="1"/>
</dbReference>
<evidence type="ECO:0000256" key="10">
    <source>
        <dbReference type="SAM" id="Phobius"/>
    </source>
</evidence>
<dbReference type="InParanoid" id="A0A6P8YCG7"/>
<name>A0A6P8YCG7_THRPL</name>
<evidence type="ECO:0000256" key="1">
    <source>
        <dbReference type="ARBA" id="ARBA00004141"/>
    </source>
</evidence>
<evidence type="ECO:0000256" key="8">
    <source>
        <dbReference type="ARBA" id="ARBA00023224"/>
    </source>
</evidence>
<sequence>AAVAPEPPPPTTSARKCCPPGLSMYRVNAPGCDNQVTCKIPDDGDDASGSSILWSLQAGAAAGEYGFPTACPRERCHLVLLGNASHPAQHPDEPHCVDKLVETDHSGQMLRQVMAGMACIKGAEFGYDVGRSADSGGAQAGRLRASSPFPGVPVVAFRKCCPLHQSYDLVTRMCTDSEGAAEDAEDADEASTTLPGIVLPADYRRRSVSALLARVFDKNLTALVDMSVGLPDCERPRGPLAEQEEDEDSRRSYDNMALLDVAVFELPWDEHLVDAQGMATVRPTPLRSAAEDVEAMAVEDDGPTLRLRPGDYCVDEALGGAQAGVADGKGAKEGALVVKACLSSADATHAKVCRRFGCFRKCCAHHEYFALSHGCVPRPDGGPLRPQVHDPPPPFNLNMSEGYREQTAAELVAAAQERYHRDQRPQQVTFSSVVDNVCPDNRYDLDETDEWFMDRFGTLYHTGWREIATTVYCMDDQESVVPGVYNVTVLVCFADEPLKLEEGGRLLAIAVGLLISCMFLAATLATYCCLPALQNLHGKTLMCHVSSLLVAYLCLAMTQLFTWRFAEKDDYLCSIIGYVVLFTFLSAFSWLNVMCFDIWRTFGGMTSSRAIKRSSASRRFRWYCAYAWGLSSGILAACVAVDQWPGNDKSLFRPQMGDGSCWFRTESSGPIWEKSYALLIFFVGPLMVQTCSNLVLFVLTVKNYSHIKSEISRLHQAPNSSKVKKFQADSNKLKMNAKLFVVMGVTWVLEIVSTFFPHEHAVFYLSDAANALQGVMIFAIFVLKRKVMRALAVRLGRAPPPPAYSTNPSIQTDCRLHLAVRGKTTSTNTLFSSDYRNSSSVRNAEL</sequence>
<evidence type="ECO:0000256" key="3">
    <source>
        <dbReference type="ARBA" id="ARBA00022692"/>
    </source>
</evidence>
<feature type="region of interest" description="Disordered" evidence="9">
    <location>
        <begin position="232"/>
        <end position="251"/>
    </location>
</feature>
<keyword evidence="5" id="KW-0297">G-protein coupled receptor</keyword>
<comment type="subcellular location">
    <subcellularLocation>
        <location evidence="1">Membrane</location>
        <topology evidence="1">Multi-pass membrane protein</topology>
    </subcellularLocation>
</comment>
<evidence type="ECO:0000256" key="4">
    <source>
        <dbReference type="ARBA" id="ARBA00022989"/>
    </source>
</evidence>
<keyword evidence="3 10" id="KW-0812">Transmembrane</keyword>
<dbReference type="InterPro" id="IPR000832">
    <property type="entry name" value="GPCR_2_secretin-like"/>
</dbReference>
<dbReference type="CDD" id="cd15039">
    <property type="entry name" value="7tmB3_Methuselah-like"/>
    <property type="match status" value="1"/>
</dbReference>
<evidence type="ECO:0000259" key="11">
    <source>
        <dbReference type="PROSITE" id="PS50261"/>
    </source>
</evidence>
<feature type="transmembrane region" description="Helical" evidence="10">
    <location>
        <begin position="575"/>
        <end position="599"/>
    </location>
</feature>
<keyword evidence="7" id="KW-0675">Receptor</keyword>
<dbReference type="Pfam" id="PF00002">
    <property type="entry name" value="7tm_2"/>
    <property type="match status" value="1"/>
</dbReference>
<dbReference type="Proteomes" id="UP000515158">
    <property type="component" value="Unplaced"/>
</dbReference>
<evidence type="ECO:0000313" key="12">
    <source>
        <dbReference type="Proteomes" id="UP000515158"/>
    </source>
</evidence>
<comment type="similarity">
    <text evidence="2">Belongs to the G-protein coupled receptor 2 family. Mth subfamily.</text>
</comment>
<evidence type="ECO:0000256" key="6">
    <source>
        <dbReference type="ARBA" id="ARBA00023136"/>
    </source>
</evidence>
<feature type="domain" description="G-protein coupled receptors family 2 profile 2" evidence="11">
    <location>
        <begin position="505"/>
        <end position="785"/>
    </location>
</feature>
<gene>
    <name evidence="13" type="primary">LOC117639695</name>
</gene>
<evidence type="ECO:0000313" key="13">
    <source>
        <dbReference type="RefSeq" id="XP_034231462.1"/>
    </source>
</evidence>
<dbReference type="PROSITE" id="PS50261">
    <property type="entry name" value="G_PROTEIN_RECEP_F2_4"/>
    <property type="match status" value="1"/>
</dbReference>
<evidence type="ECO:0000256" key="7">
    <source>
        <dbReference type="ARBA" id="ARBA00023170"/>
    </source>
</evidence>
<feature type="non-terminal residue" evidence="13">
    <location>
        <position position="1"/>
    </location>
</feature>
<accession>A0A6P8YCG7</accession>
<dbReference type="InterPro" id="IPR017981">
    <property type="entry name" value="GPCR_2-like_7TM"/>
</dbReference>